<feature type="region of interest" description="Disordered" evidence="1">
    <location>
        <begin position="1"/>
        <end position="69"/>
    </location>
</feature>
<feature type="compositionally biased region" description="Pro residues" evidence="1">
    <location>
        <begin position="8"/>
        <end position="26"/>
    </location>
</feature>
<sequence length="114" mass="12530">MRVHAPGRPVPQAPQPRLPFPAPPPFASTTTAPPTVQRTRSPEPPPPYSPPSPTAPTPDEPPPAHTPVDFDARALTGAQVDELTHRLIGPLTRLLRTELRLDRERVGRLRDPRN</sequence>
<gene>
    <name evidence="2" type="ORF">RND61_19675</name>
</gene>
<organism evidence="2 3">
    <name type="scientific">Streptomyces tamarix</name>
    <dbReference type="NCBI Taxonomy" id="3078565"/>
    <lineage>
        <taxon>Bacteria</taxon>
        <taxon>Bacillati</taxon>
        <taxon>Actinomycetota</taxon>
        <taxon>Actinomycetes</taxon>
        <taxon>Kitasatosporales</taxon>
        <taxon>Streptomycetaceae</taxon>
        <taxon>Streptomyces</taxon>
    </lineage>
</organism>
<protein>
    <recommendedName>
        <fullName evidence="4">Extensin</fullName>
    </recommendedName>
</protein>
<feature type="compositionally biased region" description="Low complexity" evidence="1">
    <location>
        <begin position="27"/>
        <end position="36"/>
    </location>
</feature>
<evidence type="ECO:0000313" key="3">
    <source>
        <dbReference type="Proteomes" id="UP001250181"/>
    </source>
</evidence>
<reference evidence="2 3" key="1">
    <citation type="submission" date="2023-09" db="EMBL/GenBank/DDBJ databases">
        <title>Streptomyces sp. nov.: A antagonism against Alternaria gaisen Producing Streptochlin, Isolated from Tamarix root soil.</title>
        <authorList>
            <person name="Chen Y."/>
        </authorList>
    </citation>
    <scope>NUCLEOTIDE SEQUENCE [LARGE SCALE GENOMIC DNA]</scope>
    <source>
        <strain evidence="2 3">TRM76323</strain>
    </source>
</reference>
<feature type="compositionally biased region" description="Pro residues" evidence="1">
    <location>
        <begin position="42"/>
        <end position="65"/>
    </location>
</feature>
<dbReference type="EMBL" id="JAWCTQ010000024">
    <property type="protein sequence ID" value="MDT9684263.1"/>
    <property type="molecule type" value="Genomic_DNA"/>
</dbReference>
<accession>A0ABU3QNE4</accession>
<proteinExistence type="predicted"/>
<evidence type="ECO:0000313" key="2">
    <source>
        <dbReference type="EMBL" id="MDT9684263.1"/>
    </source>
</evidence>
<name>A0ABU3QNE4_9ACTN</name>
<keyword evidence="3" id="KW-1185">Reference proteome</keyword>
<dbReference type="RefSeq" id="WP_315879318.1">
    <property type="nucleotide sequence ID" value="NZ_JAWCTQ010000024.1"/>
</dbReference>
<evidence type="ECO:0008006" key="4">
    <source>
        <dbReference type="Google" id="ProtNLM"/>
    </source>
</evidence>
<evidence type="ECO:0000256" key="1">
    <source>
        <dbReference type="SAM" id="MobiDB-lite"/>
    </source>
</evidence>
<dbReference type="Proteomes" id="UP001250181">
    <property type="component" value="Unassembled WGS sequence"/>
</dbReference>
<comment type="caution">
    <text evidence="2">The sequence shown here is derived from an EMBL/GenBank/DDBJ whole genome shotgun (WGS) entry which is preliminary data.</text>
</comment>